<evidence type="ECO:0000313" key="3">
    <source>
        <dbReference type="Proteomes" id="UP000774570"/>
    </source>
</evidence>
<organism evidence="2 3">
    <name type="scientific">Actinomadura parmotrematis</name>
    <dbReference type="NCBI Taxonomy" id="2864039"/>
    <lineage>
        <taxon>Bacteria</taxon>
        <taxon>Bacillati</taxon>
        <taxon>Actinomycetota</taxon>
        <taxon>Actinomycetes</taxon>
        <taxon>Streptosporangiales</taxon>
        <taxon>Thermomonosporaceae</taxon>
        <taxon>Actinomadura</taxon>
    </lineage>
</organism>
<accession>A0ABS7FUV2</accession>
<proteinExistence type="predicted"/>
<keyword evidence="1" id="KW-0472">Membrane</keyword>
<reference evidence="2 3" key="1">
    <citation type="submission" date="2021-07" db="EMBL/GenBank/DDBJ databases">
        <title>Actinomadura sp. PM05-2 isolated from lichen.</title>
        <authorList>
            <person name="Somphong A."/>
            <person name="Phongsopitanun W."/>
            <person name="Tanasupawat S."/>
            <person name="Peongsungnone V."/>
        </authorList>
    </citation>
    <scope>NUCLEOTIDE SEQUENCE [LARGE SCALE GENOMIC DNA]</scope>
    <source>
        <strain evidence="2 3">PM05-2</strain>
    </source>
</reference>
<keyword evidence="3" id="KW-1185">Reference proteome</keyword>
<dbReference type="Proteomes" id="UP000774570">
    <property type="component" value="Unassembled WGS sequence"/>
</dbReference>
<feature type="transmembrane region" description="Helical" evidence="1">
    <location>
        <begin position="169"/>
        <end position="190"/>
    </location>
</feature>
<protein>
    <submittedName>
        <fullName evidence="2">Uncharacterized protein</fullName>
    </submittedName>
</protein>
<dbReference type="RefSeq" id="WP_220167197.1">
    <property type="nucleotide sequence ID" value="NZ_JAIBOA010000009.1"/>
</dbReference>
<name>A0ABS7FUV2_9ACTN</name>
<gene>
    <name evidence="2" type="ORF">K1Y72_16405</name>
</gene>
<keyword evidence="1" id="KW-1133">Transmembrane helix</keyword>
<dbReference type="EMBL" id="JAIBOA010000009">
    <property type="protein sequence ID" value="MBW8483970.1"/>
    <property type="molecule type" value="Genomic_DNA"/>
</dbReference>
<sequence>MLLLRAVFLGKPVRPGRSTLRLRRSRVFLGLALRTPVRSLRLLRLVTRRWHDPLICGLRLGAVLVALRHDRVFVGSRSLLGASRVFCRGALCVLVRLLCGLLSVSLALGTRSRGRFAGGMRLLPKLLGVLLGERRALLGGVRLLLLLLGLVALACGPLVLRLAGCSAGLLLAGLRLLVLNALRAVAGLGFGSGLSGGRRVFLGVATLGGLRLRGLSGPGGRRLLQAQFDVRSPGLVRRVVLACRVVGVCGVRRVGRVPGGRARRGLRGRLGLGGRGLGRSRPAARGEPGADVLRGLGGIALGHAELDRPRVLPRLVPGPGRIGGTRFAHGDLLGSAARLRPDTT</sequence>
<feature type="transmembrane region" description="Helical" evidence="1">
    <location>
        <begin position="143"/>
        <end position="163"/>
    </location>
</feature>
<comment type="caution">
    <text evidence="2">The sequence shown here is derived from an EMBL/GenBank/DDBJ whole genome shotgun (WGS) entry which is preliminary data.</text>
</comment>
<evidence type="ECO:0000313" key="2">
    <source>
        <dbReference type="EMBL" id="MBW8483970.1"/>
    </source>
</evidence>
<evidence type="ECO:0000256" key="1">
    <source>
        <dbReference type="SAM" id="Phobius"/>
    </source>
</evidence>
<keyword evidence="1" id="KW-0812">Transmembrane</keyword>